<dbReference type="KEGG" id="hsk:H4317_05105"/>
<feature type="signal peptide" evidence="1">
    <location>
        <begin position="1"/>
        <end position="31"/>
    </location>
</feature>
<evidence type="ECO:0008006" key="4">
    <source>
        <dbReference type="Google" id="ProtNLM"/>
    </source>
</evidence>
<keyword evidence="3" id="KW-1185">Reference proteome</keyword>
<proteinExistence type="predicted"/>
<dbReference type="RefSeq" id="WP_185889070.1">
    <property type="nucleotide sequence ID" value="NZ_CP060202.1"/>
</dbReference>
<dbReference type="Proteomes" id="UP000515489">
    <property type="component" value="Chromosome"/>
</dbReference>
<evidence type="ECO:0000313" key="2">
    <source>
        <dbReference type="EMBL" id="QNH63189.1"/>
    </source>
</evidence>
<dbReference type="EMBL" id="CP060202">
    <property type="protein sequence ID" value="QNH63189.1"/>
    <property type="molecule type" value="Genomic_DNA"/>
</dbReference>
<evidence type="ECO:0000256" key="1">
    <source>
        <dbReference type="SAM" id="SignalP"/>
    </source>
</evidence>
<feature type="chain" id="PRO_5028898934" description="DUF2946 domain-containing protein" evidence="1">
    <location>
        <begin position="32"/>
        <end position="128"/>
    </location>
</feature>
<name>A0A7G7W9Z6_9BACT</name>
<protein>
    <recommendedName>
        <fullName evidence="4">DUF2946 domain-containing protein</fullName>
    </recommendedName>
</protein>
<dbReference type="AlphaFoldDB" id="A0A7G7W9Z6"/>
<reference evidence="2 3" key="1">
    <citation type="submission" date="2020-08" db="EMBL/GenBank/DDBJ databases">
        <title>Hymenobacter sp. S2-20-2 genome sequencing.</title>
        <authorList>
            <person name="Jin L."/>
        </authorList>
    </citation>
    <scope>NUCLEOTIDE SEQUENCE [LARGE SCALE GENOMIC DNA]</scope>
    <source>
        <strain evidence="2 3">S2-20-2</strain>
    </source>
</reference>
<gene>
    <name evidence="2" type="ORF">H4317_05105</name>
</gene>
<evidence type="ECO:0000313" key="3">
    <source>
        <dbReference type="Proteomes" id="UP000515489"/>
    </source>
</evidence>
<keyword evidence="1" id="KW-0732">Signal</keyword>
<accession>A0A7G7W9Z6</accession>
<organism evidence="2 3">
    <name type="scientific">Hymenobacter sediminicola</name>
    <dbReference type="NCBI Taxonomy" id="2761579"/>
    <lineage>
        <taxon>Bacteria</taxon>
        <taxon>Pseudomonadati</taxon>
        <taxon>Bacteroidota</taxon>
        <taxon>Cytophagia</taxon>
        <taxon>Cytophagales</taxon>
        <taxon>Hymenobacteraceae</taxon>
        <taxon>Hymenobacter</taxon>
    </lineage>
</organism>
<sequence length="128" mass="13521">MSSGFCYISSLVRAWCLLLLLLGGASGRALAEQAGEAVTRHAVTPEGHHVAPATLHRSEGLQLDALAPATTDFSTTCTGCPAELPWQLPYSELSYYPAAMVPALPSAPAEPRLQQARRLLLALTPNAP</sequence>